<proteinExistence type="predicted"/>
<name>A0ABD3RGP2_9LAMI</name>
<organism evidence="1 2">
    <name type="scientific">Penstemon smallii</name>
    <dbReference type="NCBI Taxonomy" id="265156"/>
    <lineage>
        <taxon>Eukaryota</taxon>
        <taxon>Viridiplantae</taxon>
        <taxon>Streptophyta</taxon>
        <taxon>Embryophyta</taxon>
        <taxon>Tracheophyta</taxon>
        <taxon>Spermatophyta</taxon>
        <taxon>Magnoliopsida</taxon>
        <taxon>eudicotyledons</taxon>
        <taxon>Gunneridae</taxon>
        <taxon>Pentapetalae</taxon>
        <taxon>asterids</taxon>
        <taxon>lamiids</taxon>
        <taxon>Lamiales</taxon>
        <taxon>Plantaginaceae</taxon>
        <taxon>Cheloneae</taxon>
        <taxon>Penstemon</taxon>
    </lineage>
</organism>
<sequence>MMKTFILQFPQHNLTVEAASPGLFMDQNGNYWDVPLIMAMDLASVDSDSGTSCHFCINHTSGSPKQCDGRRKPISTTPACLLPGLCAKFAFSFKKNFDIWRSEAPKTKLVQPYDMLISNPHISASTILGTVIAASLGENSSRAQAEEESFGFRAQGANSAASADLFASVSLTAQHGSFQKLFLDLTRFHARLDIPSGSNFLLGASRMAFDLYNSKVPSLEAVQTICPSASLLYQQQIAGPLSFRIDAGLRLDPKKDWYLDVKDPVFAVEYALQVLGSAKAVAWYSLEQREFMIELRFFET</sequence>
<dbReference type="PANTHER" id="PTHR34954:SF4">
    <property type="entry name" value="PROTEIN TRIGALACTOSYLDIACYLGLYCEROL 4, CHLOROPLASTIC"/>
    <property type="match status" value="1"/>
</dbReference>
<dbReference type="PANTHER" id="PTHR34954">
    <property type="entry name" value="EXPRESSED PROTEIN"/>
    <property type="match status" value="1"/>
</dbReference>
<dbReference type="Proteomes" id="UP001634393">
    <property type="component" value="Unassembled WGS sequence"/>
</dbReference>
<dbReference type="EMBL" id="JBJXBP010000008">
    <property type="protein sequence ID" value="KAL3812207.1"/>
    <property type="molecule type" value="Genomic_DNA"/>
</dbReference>
<accession>A0ABD3RGP2</accession>
<dbReference type="InterPro" id="IPR044160">
    <property type="entry name" value="TGD4-like"/>
</dbReference>
<reference evidence="1 2" key="1">
    <citation type="submission" date="2024-12" db="EMBL/GenBank/DDBJ databases">
        <title>The unique morphological basis and parallel evolutionary history of personate flowers in Penstemon.</title>
        <authorList>
            <person name="Depatie T.H."/>
            <person name="Wessinger C.A."/>
        </authorList>
    </citation>
    <scope>NUCLEOTIDE SEQUENCE [LARGE SCALE GENOMIC DNA]</scope>
    <source>
        <strain evidence="1">WTNN_2</strain>
        <tissue evidence="1">Leaf</tissue>
    </source>
</reference>
<comment type="caution">
    <text evidence="1">The sequence shown here is derived from an EMBL/GenBank/DDBJ whole genome shotgun (WGS) entry which is preliminary data.</text>
</comment>
<evidence type="ECO:0000313" key="2">
    <source>
        <dbReference type="Proteomes" id="UP001634393"/>
    </source>
</evidence>
<keyword evidence="2" id="KW-1185">Reference proteome</keyword>
<gene>
    <name evidence="1" type="ORF">ACJIZ3_013475</name>
</gene>
<evidence type="ECO:0000313" key="1">
    <source>
        <dbReference type="EMBL" id="KAL3812207.1"/>
    </source>
</evidence>
<protein>
    <submittedName>
        <fullName evidence="1">Uncharacterized protein</fullName>
    </submittedName>
</protein>
<dbReference type="AlphaFoldDB" id="A0ABD3RGP2"/>